<feature type="signal peptide" evidence="1">
    <location>
        <begin position="1"/>
        <end position="24"/>
    </location>
</feature>
<evidence type="ECO:0000313" key="4">
    <source>
        <dbReference type="EMBL" id="EOT87408.1"/>
    </source>
</evidence>
<evidence type="ECO:0000313" key="5">
    <source>
        <dbReference type="Proteomes" id="UP000015961"/>
    </source>
</evidence>
<gene>
    <name evidence="4" type="ORF">I573_00464</name>
</gene>
<accession>S0LD95</accession>
<dbReference type="Pfam" id="PF00188">
    <property type="entry name" value="CAP"/>
    <property type="match status" value="1"/>
</dbReference>
<dbReference type="InterPro" id="IPR043708">
    <property type="entry name" value="DUF5648"/>
</dbReference>
<dbReference type="Pfam" id="PF18885">
    <property type="entry name" value="DUF5648"/>
    <property type="match status" value="1"/>
</dbReference>
<dbReference type="eggNOG" id="COG3757">
    <property type="taxonomic scope" value="Bacteria"/>
</dbReference>
<dbReference type="SUPFAM" id="SSF55797">
    <property type="entry name" value="PR-1-like"/>
    <property type="match status" value="1"/>
</dbReference>
<organism evidence="4 5">
    <name type="scientific">Enterococcus sulfureus ATCC 49903</name>
    <dbReference type="NCBI Taxonomy" id="1140003"/>
    <lineage>
        <taxon>Bacteria</taxon>
        <taxon>Bacillati</taxon>
        <taxon>Bacillota</taxon>
        <taxon>Bacilli</taxon>
        <taxon>Lactobacillales</taxon>
        <taxon>Enterococcaceae</taxon>
        <taxon>Enterococcus</taxon>
    </lineage>
</organism>
<dbReference type="OrthoDB" id="4376109at2"/>
<dbReference type="AlphaFoldDB" id="S0LD95"/>
<proteinExistence type="predicted"/>
<comment type="caution">
    <text evidence="4">The sequence shown here is derived from an EMBL/GenBank/DDBJ whole genome shotgun (WGS) entry which is preliminary data.</text>
</comment>
<keyword evidence="5" id="KW-1185">Reference proteome</keyword>
<dbReference type="InterPro" id="IPR014044">
    <property type="entry name" value="CAP_dom"/>
</dbReference>
<feature type="domain" description="SCP" evidence="2">
    <location>
        <begin position="206"/>
        <end position="315"/>
    </location>
</feature>
<dbReference type="PATRIC" id="fig|1140003.3.peg.464"/>
<dbReference type="eggNOG" id="COG2340">
    <property type="taxonomic scope" value="Bacteria"/>
</dbReference>
<sequence length="341" mass="38682">MKQTLFGKLCLLAFGLFLVNCAMTESFVKADTKSPVVTMYRMYNPNNGEHHYTANLTEQNELVKAGWRAEGVSWIAPSYGDPVYRLYNRATGLHHYTMNEQEKNDLVKIGWRYEGIGWQSAKNKEIPLHRVYNPDPKKGGTHHYTINSNEKNNLVRAGWNNEGIAWYGVSSAQEQVNQTPQDTTTPPSTMNVQEARSEVARQTFVLINNYRRSKGLTGLRTEATIRKGANVRAEEIVTNFSHTRPNGGRGLSTPLDYGYQGIPYVENLGFSNFNESLDWYVNNGAQRIFNGWVNSPEHNKNLLNQQTTEGAVGVHLREISPGKYDMTFSYLAGLQRSEYKK</sequence>
<dbReference type="PANTHER" id="PTHR31157">
    <property type="entry name" value="SCP DOMAIN-CONTAINING PROTEIN"/>
    <property type="match status" value="1"/>
</dbReference>
<evidence type="ECO:0000256" key="1">
    <source>
        <dbReference type="SAM" id="SignalP"/>
    </source>
</evidence>
<dbReference type="STRING" id="1140003.OMY_00469"/>
<name>S0LD95_9ENTE</name>
<evidence type="ECO:0000259" key="2">
    <source>
        <dbReference type="Pfam" id="PF00188"/>
    </source>
</evidence>
<protein>
    <submittedName>
        <fullName evidence="4">Uncharacterized protein</fullName>
    </submittedName>
</protein>
<evidence type="ECO:0000259" key="3">
    <source>
        <dbReference type="Pfam" id="PF18885"/>
    </source>
</evidence>
<feature type="domain" description="DUF5648" evidence="3">
    <location>
        <begin position="38"/>
        <end position="168"/>
    </location>
</feature>
<dbReference type="PANTHER" id="PTHR31157:SF1">
    <property type="entry name" value="SCP DOMAIN-CONTAINING PROTEIN"/>
    <property type="match status" value="1"/>
</dbReference>
<dbReference type="Proteomes" id="UP000015961">
    <property type="component" value="Unassembled WGS sequence"/>
</dbReference>
<keyword evidence="1" id="KW-0732">Signal</keyword>
<dbReference type="InterPro" id="IPR035940">
    <property type="entry name" value="CAP_sf"/>
</dbReference>
<reference evidence="4 5" key="1">
    <citation type="submission" date="2013-03" db="EMBL/GenBank/DDBJ databases">
        <title>The Genome Sequence of Enterococcus sulfureus ATCC_49903 (PacBio/Illumina hybrid assembly).</title>
        <authorList>
            <consortium name="The Broad Institute Genomics Platform"/>
            <consortium name="The Broad Institute Genome Sequencing Center for Infectious Disease"/>
            <person name="Earl A."/>
            <person name="Russ C."/>
            <person name="Gilmore M."/>
            <person name="Surin D."/>
            <person name="Walker B."/>
            <person name="Young S."/>
            <person name="Zeng Q."/>
            <person name="Gargeya S."/>
            <person name="Fitzgerald M."/>
            <person name="Haas B."/>
            <person name="Abouelleil A."/>
            <person name="Allen A.W."/>
            <person name="Alvarado L."/>
            <person name="Arachchi H.M."/>
            <person name="Berlin A.M."/>
            <person name="Chapman S.B."/>
            <person name="Gainer-Dewar J."/>
            <person name="Goldberg J."/>
            <person name="Griggs A."/>
            <person name="Gujja S."/>
            <person name="Hansen M."/>
            <person name="Howarth C."/>
            <person name="Imamovic A."/>
            <person name="Ireland A."/>
            <person name="Larimer J."/>
            <person name="McCowan C."/>
            <person name="Murphy C."/>
            <person name="Pearson M."/>
            <person name="Poon T.W."/>
            <person name="Priest M."/>
            <person name="Roberts A."/>
            <person name="Saif S."/>
            <person name="Shea T."/>
            <person name="Sisk P."/>
            <person name="Sykes S."/>
            <person name="Wortman J."/>
            <person name="Nusbaum C."/>
            <person name="Birren B."/>
        </authorList>
    </citation>
    <scope>NUCLEOTIDE SEQUENCE [LARGE SCALE GENOMIC DNA]</scope>
    <source>
        <strain evidence="4 5">ATCC 49903</strain>
    </source>
</reference>
<dbReference type="RefSeq" id="WP_016184960.1">
    <property type="nucleotide sequence ID" value="NZ_ASWO01000001.1"/>
</dbReference>
<dbReference type="EMBL" id="ASWO01000001">
    <property type="protein sequence ID" value="EOT87408.1"/>
    <property type="molecule type" value="Genomic_DNA"/>
</dbReference>
<dbReference type="Gene3D" id="3.40.33.10">
    <property type="entry name" value="CAP"/>
    <property type="match status" value="1"/>
</dbReference>
<feature type="chain" id="PRO_5038607397" evidence="1">
    <location>
        <begin position="25"/>
        <end position="341"/>
    </location>
</feature>
<dbReference type="CDD" id="cd05379">
    <property type="entry name" value="CAP_bacterial"/>
    <property type="match status" value="1"/>
</dbReference>